<evidence type="ECO:0000313" key="3">
    <source>
        <dbReference type="Proteomes" id="UP000294850"/>
    </source>
</evidence>
<dbReference type="RefSeq" id="WP_131960538.1">
    <property type="nucleotide sequence ID" value="NZ_SMFL01000009.1"/>
</dbReference>
<reference evidence="2 3" key="1">
    <citation type="submission" date="2019-03" db="EMBL/GenBank/DDBJ databases">
        <title>Dyadobacter AR-3-6 sp. nov., isolated from arctic soil.</title>
        <authorList>
            <person name="Chaudhary D.K."/>
        </authorList>
    </citation>
    <scope>NUCLEOTIDE SEQUENCE [LARGE SCALE GENOMIC DNA]</scope>
    <source>
        <strain evidence="2 3">AR-3-6</strain>
    </source>
</reference>
<feature type="transmembrane region" description="Helical" evidence="1">
    <location>
        <begin position="12"/>
        <end position="30"/>
    </location>
</feature>
<feature type="transmembrane region" description="Helical" evidence="1">
    <location>
        <begin position="176"/>
        <end position="197"/>
    </location>
</feature>
<feature type="transmembrane region" description="Helical" evidence="1">
    <location>
        <begin position="65"/>
        <end position="88"/>
    </location>
</feature>
<dbReference type="EMBL" id="SMFL01000009">
    <property type="protein sequence ID" value="TDE12471.1"/>
    <property type="molecule type" value="Genomic_DNA"/>
</dbReference>
<accession>A0A4R5DKH4</accession>
<keyword evidence="1" id="KW-0812">Transmembrane</keyword>
<keyword evidence="3" id="KW-1185">Reference proteome</keyword>
<gene>
    <name evidence="2" type="ORF">E0F88_22525</name>
</gene>
<keyword evidence="1" id="KW-1133">Transmembrane helix</keyword>
<comment type="caution">
    <text evidence="2">The sequence shown here is derived from an EMBL/GenBank/DDBJ whole genome shotgun (WGS) entry which is preliminary data.</text>
</comment>
<evidence type="ECO:0000256" key="1">
    <source>
        <dbReference type="SAM" id="Phobius"/>
    </source>
</evidence>
<feature type="transmembrane region" description="Helical" evidence="1">
    <location>
        <begin position="100"/>
        <end position="120"/>
    </location>
</feature>
<name>A0A4R5DKH4_9BACT</name>
<dbReference type="AlphaFoldDB" id="A0A4R5DKH4"/>
<sequence length="200" mass="23250">MNSIVTRIFNLINRATLSGYLFAFTVWVLYNNVLVNLIRNVPLFPKYRFELTLAARVCKSVNPAIVSWPFVSFLFLKIVGLLVTFILLKKNYWKVLHAPMRYLLTIEFTCSVLFFLLHLASAIRPFEIDAYFFAAEPFHFFFFVHKMGPWPGFAVVGIISAFLLKRLGLLTVWDTVLKVAFTLLSYLMYLGLAWLWFGRV</sequence>
<dbReference type="Proteomes" id="UP000294850">
    <property type="component" value="Unassembled WGS sequence"/>
</dbReference>
<keyword evidence="1" id="KW-0472">Membrane</keyword>
<protein>
    <submittedName>
        <fullName evidence="2">Uncharacterized protein</fullName>
    </submittedName>
</protein>
<organism evidence="2 3">
    <name type="scientific">Dyadobacter psychrotolerans</name>
    <dbReference type="NCBI Taxonomy" id="2541721"/>
    <lineage>
        <taxon>Bacteria</taxon>
        <taxon>Pseudomonadati</taxon>
        <taxon>Bacteroidota</taxon>
        <taxon>Cytophagia</taxon>
        <taxon>Cytophagales</taxon>
        <taxon>Spirosomataceae</taxon>
        <taxon>Dyadobacter</taxon>
    </lineage>
</organism>
<proteinExistence type="predicted"/>
<feature type="transmembrane region" description="Helical" evidence="1">
    <location>
        <begin position="140"/>
        <end position="164"/>
    </location>
</feature>
<evidence type="ECO:0000313" key="2">
    <source>
        <dbReference type="EMBL" id="TDE12471.1"/>
    </source>
</evidence>